<evidence type="ECO:0000256" key="6">
    <source>
        <dbReference type="SAM" id="SignalP"/>
    </source>
</evidence>
<keyword evidence="4" id="KW-0325">Glycoprotein</keyword>
<keyword evidence="6" id="KW-0732">Signal</keyword>
<feature type="chain" id="PRO_5040781112" evidence="6">
    <location>
        <begin position="24"/>
        <end position="308"/>
    </location>
</feature>
<dbReference type="InterPro" id="IPR003599">
    <property type="entry name" value="Ig_sub"/>
</dbReference>
<dbReference type="SUPFAM" id="SSF48726">
    <property type="entry name" value="Immunoglobulin"/>
    <property type="match status" value="1"/>
</dbReference>
<name>A0A9U8EKW3_BIOGL</name>
<keyword evidence="5" id="KW-0393">Immunoglobulin domain</keyword>
<dbReference type="GeneID" id="106075049"/>
<keyword evidence="3" id="KW-1015">Disulfide bond</keyword>
<dbReference type="AlphaFoldDB" id="A0A9U8EKW3"/>
<dbReference type="PANTHER" id="PTHR11640:SF31">
    <property type="entry name" value="IRREGULAR CHIASM C-ROUGHEST PROTEIN-RELATED"/>
    <property type="match status" value="1"/>
</dbReference>
<gene>
    <name evidence="9" type="primary">LOC106075049</name>
</gene>
<dbReference type="RefSeq" id="XP_013091425.2">
    <property type="nucleotide sequence ID" value="XM_013235971.2"/>
</dbReference>
<dbReference type="InterPro" id="IPR007110">
    <property type="entry name" value="Ig-like_dom"/>
</dbReference>
<evidence type="ECO:0000256" key="4">
    <source>
        <dbReference type="ARBA" id="ARBA00023180"/>
    </source>
</evidence>
<dbReference type="Proteomes" id="UP001165740">
    <property type="component" value="Chromosome 4"/>
</dbReference>
<dbReference type="KEGG" id="bgt:106075049"/>
<dbReference type="GO" id="GO:0098609">
    <property type="term" value="P:cell-cell adhesion"/>
    <property type="evidence" value="ECO:0007669"/>
    <property type="project" value="TreeGrafter"/>
</dbReference>
<evidence type="ECO:0000313" key="9">
    <source>
        <dbReference type="RefSeq" id="XP_013091425.2"/>
    </source>
</evidence>
<dbReference type="GO" id="GO:0005911">
    <property type="term" value="C:cell-cell junction"/>
    <property type="evidence" value="ECO:0007669"/>
    <property type="project" value="TreeGrafter"/>
</dbReference>
<sequence length="308" mass="34226">MGLRWAILHSIVLLICLVRESTQQVRINIFTISVKPNTAGDTASYYCEVDNFNTSLPPPISFTFFAISRKTFNESEFSRLVLIEPPKDSSVPKLTTLFPPSKRWTASLETADLNSSSLSVKLTIKDFQCEDVGLYRCLIAVHNETDLYQTNGSNFTATASVTIDLSLEPYNGTEEFSSTNQAGTNVTLTCNVTGPPNTKIVWKSKQMSSDGTGFQENHVVFNPETFETQLTNTSGCAVKTYSSILHKTLRKEDNGTIYYCWATDAQGKEIDLKHFITWIQSNGASVLDTKQSLAVVLFVCIFNSFSPK</sequence>
<proteinExistence type="predicted"/>
<evidence type="ECO:0000256" key="3">
    <source>
        <dbReference type="ARBA" id="ARBA00023157"/>
    </source>
</evidence>
<comment type="subcellular location">
    <subcellularLocation>
        <location evidence="1">Membrane</location>
        <topology evidence="1">Single-pass type I membrane protein</topology>
    </subcellularLocation>
</comment>
<dbReference type="PROSITE" id="PS50835">
    <property type="entry name" value="IG_LIKE"/>
    <property type="match status" value="1"/>
</dbReference>
<dbReference type="SMART" id="SM00409">
    <property type="entry name" value="IG"/>
    <property type="match status" value="2"/>
</dbReference>
<dbReference type="InterPro" id="IPR036179">
    <property type="entry name" value="Ig-like_dom_sf"/>
</dbReference>
<accession>A0A9U8EKW3</accession>
<evidence type="ECO:0000313" key="8">
    <source>
        <dbReference type="Proteomes" id="UP001165740"/>
    </source>
</evidence>
<feature type="signal peptide" evidence="6">
    <location>
        <begin position="1"/>
        <end position="23"/>
    </location>
</feature>
<dbReference type="InterPro" id="IPR051275">
    <property type="entry name" value="Cell_adhesion_signaling"/>
</dbReference>
<dbReference type="Pfam" id="PF00047">
    <property type="entry name" value="ig"/>
    <property type="match status" value="1"/>
</dbReference>
<dbReference type="PANTHER" id="PTHR11640">
    <property type="entry name" value="NEPHRIN"/>
    <property type="match status" value="1"/>
</dbReference>
<dbReference type="GO" id="GO:0050839">
    <property type="term" value="F:cell adhesion molecule binding"/>
    <property type="evidence" value="ECO:0007669"/>
    <property type="project" value="TreeGrafter"/>
</dbReference>
<reference evidence="9" key="1">
    <citation type="submission" date="2025-08" db="UniProtKB">
        <authorList>
            <consortium name="RefSeq"/>
        </authorList>
    </citation>
    <scope>IDENTIFICATION</scope>
</reference>
<feature type="domain" description="Ig-like" evidence="7">
    <location>
        <begin position="169"/>
        <end position="271"/>
    </location>
</feature>
<keyword evidence="2" id="KW-0472">Membrane</keyword>
<keyword evidence="8" id="KW-1185">Reference proteome</keyword>
<protein>
    <submittedName>
        <fullName evidence="9">Uncharacterized protein LOC106075049 isoform X1</fullName>
    </submittedName>
</protein>
<evidence type="ECO:0000256" key="5">
    <source>
        <dbReference type="ARBA" id="ARBA00023319"/>
    </source>
</evidence>
<evidence type="ECO:0000256" key="2">
    <source>
        <dbReference type="ARBA" id="ARBA00023136"/>
    </source>
</evidence>
<dbReference type="Gene3D" id="2.60.40.10">
    <property type="entry name" value="Immunoglobulins"/>
    <property type="match status" value="1"/>
</dbReference>
<organism evidence="8 9">
    <name type="scientific">Biomphalaria glabrata</name>
    <name type="common">Bloodfluke planorb</name>
    <name type="synonym">Freshwater snail</name>
    <dbReference type="NCBI Taxonomy" id="6526"/>
    <lineage>
        <taxon>Eukaryota</taxon>
        <taxon>Metazoa</taxon>
        <taxon>Spiralia</taxon>
        <taxon>Lophotrochozoa</taxon>
        <taxon>Mollusca</taxon>
        <taxon>Gastropoda</taxon>
        <taxon>Heterobranchia</taxon>
        <taxon>Euthyneura</taxon>
        <taxon>Panpulmonata</taxon>
        <taxon>Hygrophila</taxon>
        <taxon>Lymnaeoidea</taxon>
        <taxon>Planorbidae</taxon>
        <taxon>Biomphalaria</taxon>
    </lineage>
</organism>
<evidence type="ECO:0000259" key="7">
    <source>
        <dbReference type="PROSITE" id="PS50835"/>
    </source>
</evidence>
<dbReference type="OrthoDB" id="6085115at2759"/>
<dbReference type="InterPro" id="IPR013151">
    <property type="entry name" value="Immunoglobulin_dom"/>
</dbReference>
<dbReference type="InterPro" id="IPR013783">
    <property type="entry name" value="Ig-like_fold"/>
</dbReference>
<dbReference type="GO" id="GO:0005886">
    <property type="term" value="C:plasma membrane"/>
    <property type="evidence" value="ECO:0007669"/>
    <property type="project" value="TreeGrafter"/>
</dbReference>
<evidence type="ECO:0000256" key="1">
    <source>
        <dbReference type="ARBA" id="ARBA00004479"/>
    </source>
</evidence>